<evidence type="ECO:0000313" key="4">
    <source>
        <dbReference type="EMBL" id="SVC05588.1"/>
    </source>
</evidence>
<name>A0A382J1A4_9ZZZZ</name>
<sequence>MSQNAPLKVHITGVYGLIGNLVYRHLSTQKTRYDVYGSGRRTVASDRAQESSVVSLPDDHFMIANLSDADAVAEALSGMEAVLHIGAVPDPGASFEDVLSSNVRGTYNVLEACRKAGIKRIVYASSIMVNWGYAQFQEPYVALRDGRVEDMPDPMPIITRQDPPRPTEPYSASKVWGEGI</sequence>
<dbReference type="SUPFAM" id="SSF51735">
    <property type="entry name" value="NAD(P)-binding Rossmann-fold domains"/>
    <property type="match status" value="1"/>
</dbReference>
<feature type="non-terminal residue" evidence="4">
    <location>
        <position position="180"/>
    </location>
</feature>
<evidence type="ECO:0000256" key="1">
    <source>
        <dbReference type="ARBA" id="ARBA00007637"/>
    </source>
</evidence>
<dbReference type="InterPro" id="IPR001509">
    <property type="entry name" value="Epimerase_deHydtase"/>
</dbReference>
<feature type="domain" description="NAD-dependent epimerase/dehydratase" evidence="3">
    <location>
        <begin position="10"/>
        <end position="178"/>
    </location>
</feature>
<dbReference type="AlphaFoldDB" id="A0A382J1A4"/>
<proteinExistence type="inferred from homology"/>
<dbReference type="PANTHER" id="PTHR43000">
    <property type="entry name" value="DTDP-D-GLUCOSE 4,6-DEHYDRATASE-RELATED"/>
    <property type="match status" value="1"/>
</dbReference>
<reference evidence="4" key="1">
    <citation type="submission" date="2018-05" db="EMBL/GenBank/DDBJ databases">
        <authorList>
            <person name="Lanie J.A."/>
            <person name="Ng W.-L."/>
            <person name="Kazmierczak K.M."/>
            <person name="Andrzejewski T.M."/>
            <person name="Davidsen T.M."/>
            <person name="Wayne K.J."/>
            <person name="Tettelin H."/>
            <person name="Glass J.I."/>
            <person name="Rusch D."/>
            <person name="Podicherti R."/>
            <person name="Tsui H.-C.T."/>
            <person name="Winkler M.E."/>
        </authorList>
    </citation>
    <scope>NUCLEOTIDE SEQUENCE</scope>
</reference>
<dbReference type="EMBL" id="UINC01071002">
    <property type="protein sequence ID" value="SVC05588.1"/>
    <property type="molecule type" value="Genomic_DNA"/>
</dbReference>
<organism evidence="4">
    <name type="scientific">marine metagenome</name>
    <dbReference type="NCBI Taxonomy" id="408172"/>
    <lineage>
        <taxon>unclassified sequences</taxon>
        <taxon>metagenomes</taxon>
        <taxon>ecological metagenomes</taxon>
    </lineage>
</organism>
<dbReference type="Pfam" id="PF01370">
    <property type="entry name" value="Epimerase"/>
    <property type="match status" value="1"/>
</dbReference>
<comment type="similarity">
    <text evidence="1">Belongs to the NAD(P)-dependent epimerase/dehydratase family.</text>
</comment>
<feature type="region of interest" description="Disordered" evidence="2">
    <location>
        <begin position="156"/>
        <end position="180"/>
    </location>
</feature>
<accession>A0A382J1A4</accession>
<gene>
    <name evidence="4" type="ORF">METZ01_LOCUS258442</name>
</gene>
<evidence type="ECO:0000259" key="3">
    <source>
        <dbReference type="Pfam" id="PF01370"/>
    </source>
</evidence>
<dbReference type="InterPro" id="IPR036291">
    <property type="entry name" value="NAD(P)-bd_dom_sf"/>
</dbReference>
<protein>
    <recommendedName>
        <fullName evidence="3">NAD-dependent epimerase/dehydratase domain-containing protein</fullName>
    </recommendedName>
</protein>
<evidence type="ECO:0000256" key="2">
    <source>
        <dbReference type="SAM" id="MobiDB-lite"/>
    </source>
</evidence>
<dbReference type="Gene3D" id="3.40.50.720">
    <property type="entry name" value="NAD(P)-binding Rossmann-like Domain"/>
    <property type="match status" value="1"/>
</dbReference>